<dbReference type="SMART" id="SM00856">
    <property type="entry name" value="PMEI"/>
    <property type="match status" value="1"/>
</dbReference>
<comment type="caution">
    <text evidence="9">The sequence shown here is derived from an EMBL/GenBank/DDBJ whole genome shotgun (WGS) entry which is preliminary data.</text>
</comment>
<sequence length="193" mass="21020">MLQPLSSITLLIFFLLSFPPPAHSTAGKPPLDVVRSSCLHASYPSLCVRTLSSFGGSANSPRDIAQAAVEVSIAHTQRVSSYLATLSGLRSKRERAALSDCVQQISDSVDELSKTLTELKHLREETLRWQMSNTQTWASAALTNDDTCLDGFQDVESKVKADVKRKISNVAKVTSNALYMINRLDESPGKPIG</sequence>
<accession>A0AAV8TN50</accession>
<organism evidence="9 10">
    <name type="scientific">Erythroxylum novogranatense</name>
    <dbReference type="NCBI Taxonomy" id="1862640"/>
    <lineage>
        <taxon>Eukaryota</taxon>
        <taxon>Viridiplantae</taxon>
        <taxon>Streptophyta</taxon>
        <taxon>Embryophyta</taxon>
        <taxon>Tracheophyta</taxon>
        <taxon>Spermatophyta</taxon>
        <taxon>Magnoliopsida</taxon>
        <taxon>eudicotyledons</taxon>
        <taxon>Gunneridae</taxon>
        <taxon>Pentapetalae</taxon>
        <taxon>rosids</taxon>
        <taxon>fabids</taxon>
        <taxon>Malpighiales</taxon>
        <taxon>Erythroxylaceae</taxon>
        <taxon>Erythroxylum</taxon>
    </lineage>
</organism>
<dbReference type="Pfam" id="PF04043">
    <property type="entry name" value="PMEI"/>
    <property type="match status" value="1"/>
</dbReference>
<evidence type="ECO:0000256" key="5">
    <source>
        <dbReference type="ARBA" id="ARBA00023157"/>
    </source>
</evidence>
<evidence type="ECO:0000256" key="6">
    <source>
        <dbReference type="ARBA" id="ARBA00038471"/>
    </source>
</evidence>
<evidence type="ECO:0000313" key="9">
    <source>
        <dbReference type="EMBL" id="KAJ8767509.1"/>
    </source>
</evidence>
<evidence type="ECO:0000259" key="8">
    <source>
        <dbReference type="SMART" id="SM00856"/>
    </source>
</evidence>
<dbReference type="GO" id="GO:0048046">
    <property type="term" value="C:apoplast"/>
    <property type="evidence" value="ECO:0007669"/>
    <property type="project" value="UniProtKB-SubCell"/>
</dbReference>
<name>A0AAV8TN50_9ROSI</name>
<keyword evidence="4 7" id="KW-0732">Signal</keyword>
<dbReference type="FunFam" id="1.20.140.40:FF:000006">
    <property type="entry name" value="Pectinesterase inhibitor 3"/>
    <property type="match status" value="1"/>
</dbReference>
<evidence type="ECO:0000256" key="2">
    <source>
        <dbReference type="ARBA" id="ARBA00022523"/>
    </source>
</evidence>
<dbReference type="Gene3D" id="1.20.140.40">
    <property type="entry name" value="Invertase/pectin methylesterase inhibitor family protein"/>
    <property type="match status" value="1"/>
</dbReference>
<evidence type="ECO:0000256" key="3">
    <source>
        <dbReference type="ARBA" id="ARBA00022525"/>
    </source>
</evidence>
<comment type="similarity">
    <text evidence="6">Belongs to the PMEI family.</text>
</comment>
<keyword evidence="2" id="KW-0052">Apoplast</keyword>
<evidence type="ECO:0000256" key="1">
    <source>
        <dbReference type="ARBA" id="ARBA00004271"/>
    </source>
</evidence>
<keyword evidence="5" id="KW-1015">Disulfide bond</keyword>
<dbReference type="InterPro" id="IPR006501">
    <property type="entry name" value="Pectinesterase_inhib_dom"/>
</dbReference>
<proteinExistence type="inferred from homology"/>
<feature type="chain" id="PRO_5043586246" description="Pectinesterase inhibitor domain-containing protein" evidence="7">
    <location>
        <begin position="25"/>
        <end position="193"/>
    </location>
</feature>
<keyword evidence="10" id="KW-1185">Reference proteome</keyword>
<keyword evidence="3" id="KW-0964">Secreted</keyword>
<dbReference type="InterPro" id="IPR035513">
    <property type="entry name" value="Invertase/methylesterase_inhib"/>
</dbReference>
<dbReference type="NCBIfam" id="TIGR01614">
    <property type="entry name" value="PME_inhib"/>
    <property type="match status" value="1"/>
</dbReference>
<feature type="domain" description="Pectinesterase inhibitor" evidence="8">
    <location>
        <begin position="29"/>
        <end position="180"/>
    </location>
</feature>
<evidence type="ECO:0000313" key="10">
    <source>
        <dbReference type="Proteomes" id="UP001159364"/>
    </source>
</evidence>
<reference evidence="9 10" key="1">
    <citation type="submission" date="2021-09" db="EMBL/GenBank/DDBJ databases">
        <title>Genomic insights and catalytic innovation underlie evolution of tropane alkaloids biosynthesis.</title>
        <authorList>
            <person name="Wang Y.-J."/>
            <person name="Tian T."/>
            <person name="Huang J.-P."/>
            <person name="Huang S.-X."/>
        </authorList>
    </citation>
    <scope>NUCLEOTIDE SEQUENCE [LARGE SCALE GENOMIC DNA]</scope>
    <source>
        <strain evidence="9">KIB-2018</strain>
        <tissue evidence="9">Leaf</tissue>
    </source>
</reference>
<dbReference type="SUPFAM" id="SSF101148">
    <property type="entry name" value="Plant invertase/pectin methylesterase inhibitor"/>
    <property type="match status" value="1"/>
</dbReference>
<dbReference type="PANTHER" id="PTHR31080">
    <property type="entry name" value="PECTINESTERASE INHIBITOR-LIKE"/>
    <property type="match status" value="1"/>
</dbReference>
<dbReference type="InterPro" id="IPR051955">
    <property type="entry name" value="PME_Inhibitor"/>
</dbReference>
<evidence type="ECO:0000256" key="7">
    <source>
        <dbReference type="SAM" id="SignalP"/>
    </source>
</evidence>
<dbReference type="CDD" id="cd15798">
    <property type="entry name" value="PMEI-like_3"/>
    <property type="match status" value="1"/>
</dbReference>
<evidence type="ECO:0000256" key="4">
    <source>
        <dbReference type="ARBA" id="ARBA00022729"/>
    </source>
</evidence>
<dbReference type="PANTHER" id="PTHR31080:SF110">
    <property type="entry name" value="PECTINESTERASE INHIBITOR 3"/>
    <property type="match status" value="1"/>
</dbReference>
<feature type="signal peptide" evidence="7">
    <location>
        <begin position="1"/>
        <end position="24"/>
    </location>
</feature>
<protein>
    <recommendedName>
        <fullName evidence="8">Pectinesterase inhibitor domain-containing protein</fullName>
    </recommendedName>
</protein>
<dbReference type="AlphaFoldDB" id="A0AAV8TN50"/>
<dbReference type="EMBL" id="JAIWQS010000004">
    <property type="protein sequence ID" value="KAJ8767509.1"/>
    <property type="molecule type" value="Genomic_DNA"/>
</dbReference>
<dbReference type="GO" id="GO:0004857">
    <property type="term" value="F:enzyme inhibitor activity"/>
    <property type="evidence" value="ECO:0007669"/>
    <property type="project" value="InterPro"/>
</dbReference>
<comment type="subcellular location">
    <subcellularLocation>
        <location evidence="1">Secreted</location>
        <location evidence="1">Extracellular space</location>
        <location evidence="1">Apoplast</location>
    </subcellularLocation>
</comment>
<dbReference type="Proteomes" id="UP001159364">
    <property type="component" value="Linkage Group LG04"/>
</dbReference>
<gene>
    <name evidence="9" type="ORF">K2173_017553</name>
</gene>